<reference evidence="1 2" key="1">
    <citation type="submission" date="2018-01" db="EMBL/GenBank/DDBJ databases">
        <title>Comparison of the Chinese Bamboo Partridge and Red Junglefowl genome sequences highlights the importance of demography in genome evolution.</title>
        <authorList>
            <person name="Tiley G.P."/>
            <person name="Kimball R.T."/>
            <person name="Braun E.L."/>
            <person name="Burleigh J.G."/>
        </authorList>
    </citation>
    <scope>NUCLEOTIDE SEQUENCE [LARGE SCALE GENOMIC DNA]</scope>
    <source>
        <strain evidence="1">RTK389</strain>
        <tissue evidence="1">Blood</tissue>
    </source>
</reference>
<evidence type="ECO:0000313" key="2">
    <source>
        <dbReference type="Proteomes" id="UP000237246"/>
    </source>
</evidence>
<accession>A0A2P4SJN2</accession>
<gene>
    <name evidence="1" type="ORF">CIB84_011936</name>
</gene>
<sequence>SSELLVYILTESQQVSCLEGRYHFSVSDQTTYLSINHLIKSVIRFQEMIKNIEEKEKAIIKEKNEILEESKHIIEQDKHMKGIQKKIYQFSRVESLKQVEISQQGEKVDDCSSLSTQKIPIVEQTQKSTTGYLKKVYSCTR</sequence>
<proteinExistence type="predicted"/>
<dbReference type="Proteomes" id="UP000237246">
    <property type="component" value="Unassembled WGS sequence"/>
</dbReference>
<evidence type="ECO:0000313" key="1">
    <source>
        <dbReference type="EMBL" id="POI24314.1"/>
    </source>
</evidence>
<protein>
    <submittedName>
        <fullName evidence="1">Uncharacterized protein</fullName>
    </submittedName>
</protein>
<dbReference type="OrthoDB" id="9391080at2759"/>
<organism evidence="1 2">
    <name type="scientific">Bambusicola thoracicus</name>
    <name type="common">Chinese bamboo-partridge</name>
    <name type="synonym">Perdix thoracica</name>
    <dbReference type="NCBI Taxonomy" id="9083"/>
    <lineage>
        <taxon>Eukaryota</taxon>
        <taxon>Metazoa</taxon>
        <taxon>Chordata</taxon>
        <taxon>Craniata</taxon>
        <taxon>Vertebrata</taxon>
        <taxon>Euteleostomi</taxon>
        <taxon>Archelosauria</taxon>
        <taxon>Archosauria</taxon>
        <taxon>Dinosauria</taxon>
        <taxon>Saurischia</taxon>
        <taxon>Theropoda</taxon>
        <taxon>Coelurosauria</taxon>
        <taxon>Aves</taxon>
        <taxon>Neognathae</taxon>
        <taxon>Galloanserae</taxon>
        <taxon>Galliformes</taxon>
        <taxon>Phasianidae</taxon>
        <taxon>Perdicinae</taxon>
        <taxon>Bambusicola</taxon>
    </lineage>
</organism>
<keyword evidence="2" id="KW-1185">Reference proteome</keyword>
<feature type="non-terminal residue" evidence="1">
    <location>
        <position position="1"/>
    </location>
</feature>
<name>A0A2P4SJN2_BAMTH</name>
<dbReference type="AlphaFoldDB" id="A0A2P4SJN2"/>
<dbReference type="EMBL" id="PPHD01042225">
    <property type="protein sequence ID" value="POI24314.1"/>
    <property type="molecule type" value="Genomic_DNA"/>
</dbReference>
<comment type="caution">
    <text evidence="1">The sequence shown here is derived from an EMBL/GenBank/DDBJ whole genome shotgun (WGS) entry which is preliminary data.</text>
</comment>